<dbReference type="Pfam" id="PF13920">
    <property type="entry name" value="zf-C3HC4_3"/>
    <property type="match status" value="1"/>
</dbReference>
<keyword evidence="2" id="KW-0175">Coiled coil</keyword>
<dbReference type="SMART" id="SM00184">
    <property type="entry name" value="RING"/>
    <property type="match status" value="1"/>
</dbReference>
<accession>A0A2P6VBY2</accession>
<feature type="domain" description="RING-type" evidence="4">
    <location>
        <begin position="417"/>
        <end position="456"/>
    </location>
</feature>
<feature type="coiled-coil region" evidence="2">
    <location>
        <begin position="359"/>
        <end position="414"/>
    </location>
</feature>
<evidence type="ECO:0000313" key="6">
    <source>
        <dbReference type="Proteomes" id="UP000239649"/>
    </source>
</evidence>
<dbReference type="GO" id="GO:0008270">
    <property type="term" value="F:zinc ion binding"/>
    <property type="evidence" value="ECO:0007669"/>
    <property type="project" value="UniProtKB-KW"/>
</dbReference>
<protein>
    <submittedName>
        <fullName evidence="5">E3 ubiquitin-ligase</fullName>
    </submittedName>
</protein>
<evidence type="ECO:0000313" key="5">
    <source>
        <dbReference type="EMBL" id="PSC71594.1"/>
    </source>
</evidence>
<dbReference type="EMBL" id="LHPF02000014">
    <property type="protein sequence ID" value="PSC71594.1"/>
    <property type="molecule type" value="Genomic_DNA"/>
</dbReference>
<dbReference type="Proteomes" id="UP000239649">
    <property type="component" value="Unassembled WGS sequence"/>
</dbReference>
<dbReference type="PANTHER" id="PTHR14879">
    <property type="entry name" value="CASPASE REGULATOR, RING FINGER DOMAIN-CONTAINING"/>
    <property type="match status" value="1"/>
</dbReference>
<sequence length="469" mass="50377">MDTSGKCSLCSRTFARTDLRYTPVGGGVRNPYSDYLCRQCWAVLSNGAPWPEQAESGIGGSSPPSPDPTRRPPLDRRQAAALQQQQQQQQQYAAHQAAQTAAAVAAGSPLSMDLLQRSTSAPMSGLTAAQAVQYTSTYQQQLAAQQAAQQAAGQSPYTASALQQAAAGGGAAGAAMLGRRSQSFADFQHQGALPIGGRYDQQQRLRPWQPASMPEQQPLLGSSDDPRWGNLAASTSASEQRRAGRGHFGSGSGGLGMGGASAPAHHGLLAGSMQPQYNLQGAEVPGGMLDEASLELFESQSHLLDADSRAALAKQRQLLEWQQGSVGDEAHTLAASLERQDSAGSGNEPMEVSNIKRQLKTALAERDGQTQKANELQSQLQDKKRQLFSAIQEREGLRQQVRQLEDKCQDFQEALQCKICRTVQRNCVVLPCLHFLYCDSCIKRHCASTPSCPACTRAVTGFQTLMLHR</sequence>
<reference evidence="5 6" key="1">
    <citation type="journal article" date="2018" name="Plant J.">
        <title>Genome sequences of Chlorella sorokiniana UTEX 1602 and Micractinium conductrix SAG 241.80: implications to maltose excretion by a green alga.</title>
        <authorList>
            <person name="Arriola M.B."/>
            <person name="Velmurugan N."/>
            <person name="Zhang Y."/>
            <person name="Plunkett M.H."/>
            <person name="Hondzo H."/>
            <person name="Barney B.M."/>
        </authorList>
    </citation>
    <scope>NUCLEOTIDE SEQUENCE [LARGE SCALE GENOMIC DNA]</scope>
    <source>
        <strain evidence="5 6">SAG 241.80</strain>
    </source>
</reference>
<dbReference type="PROSITE" id="PS50089">
    <property type="entry name" value="ZF_RING_2"/>
    <property type="match status" value="1"/>
</dbReference>
<evidence type="ECO:0000256" key="2">
    <source>
        <dbReference type="SAM" id="Coils"/>
    </source>
</evidence>
<keyword evidence="1" id="KW-0479">Metal-binding</keyword>
<comment type="caution">
    <text evidence="5">The sequence shown here is derived from an EMBL/GenBank/DDBJ whole genome shotgun (WGS) entry which is preliminary data.</text>
</comment>
<gene>
    <name evidence="5" type="ORF">C2E20_5011</name>
</gene>
<name>A0A2P6VBY2_9CHLO</name>
<dbReference type="Gene3D" id="3.30.40.10">
    <property type="entry name" value="Zinc/RING finger domain, C3HC4 (zinc finger)"/>
    <property type="match status" value="1"/>
</dbReference>
<keyword evidence="1" id="KW-0863">Zinc-finger</keyword>
<keyword evidence="1" id="KW-0862">Zinc</keyword>
<evidence type="ECO:0000256" key="3">
    <source>
        <dbReference type="SAM" id="MobiDB-lite"/>
    </source>
</evidence>
<dbReference type="PANTHER" id="PTHR14879:SF5">
    <property type="entry name" value="RING-TYPE DOMAIN-CONTAINING PROTEIN"/>
    <property type="match status" value="1"/>
</dbReference>
<evidence type="ECO:0000256" key="1">
    <source>
        <dbReference type="PROSITE-ProRule" id="PRU00175"/>
    </source>
</evidence>
<dbReference type="GO" id="GO:0016874">
    <property type="term" value="F:ligase activity"/>
    <property type="evidence" value="ECO:0007669"/>
    <property type="project" value="UniProtKB-KW"/>
</dbReference>
<dbReference type="STRING" id="554055.A0A2P6VBY2"/>
<feature type="compositionally biased region" description="Gly residues" evidence="3">
    <location>
        <begin position="246"/>
        <end position="259"/>
    </location>
</feature>
<keyword evidence="6" id="KW-1185">Reference proteome</keyword>
<proteinExistence type="predicted"/>
<organism evidence="5 6">
    <name type="scientific">Micractinium conductrix</name>
    <dbReference type="NCBI Taxonomy" id="554055"/>
    <lineage>
        <taxon>Eukaryota</taxon>
        <taxon>Viridiplantae</taxon>
        <taxon>Chlorophyta</taxon>
        <taxon>core chlorophytes</taxon>
        <taxon>Trebouxiophyceae</taxon>
        <taxon>Chlorellales</taxon>
        <taxon>Chlorellaceae</taxon>
        <taxon>Chlorella clade</taxon>
        <taxon>Micractinium</taxon>
    </lineage>
</organism>
<feature type="region of interest" description="Disordered" evidence="3">
    <location>
        <begin position="52"/>
        <end position="75"/>
    </location>
</feature>
<feature type="region of interest" description="Disordered" evidence="3">
    <location>
        <begin position="210"/>
        <end position="259"/>
    </location>
</feature>
<dbReference type="InterPro" id="IPR013083">
    <property type="entry name" value="Znf_RING/FYVE/PHD"/>
</dbReference>
<evidence type="ECO:0000259" key="4">
    <source>
        <dbReference type="PROSITE" id="PS50089"/>
    </source>
</evidence>
<dbReference type="CDD" id="cd16449">
    <property type="entry name" value="RING-HC"/>
    <property type="match status" value="1"/>
</dbReference>
<dbReference type="OrthoDB" id="510491at2759"/>
<dbReference type="AlphaFoldDB" id="A0A2P6VBY2"/>
<dbReference type="InterPro" id="IPR051728">
    <property type="entry name" value="RING-FYVE_E3_ubiquitin-ligase"/>
</dbReference>
<dbReference type="SUPFAM" id="SSF57850">
    <property type="entry name" value="RING/U-box"/>
    <property type="match status" value="1"/>
</dbReference>
<dbReference type="InterPro" id="IPR001841">
    <property type="entry name" value="Znf_RING"/>
</dbReference>